<feature type="region of interest" description="Disordered" evidence="9">
    <location>
        <begin position="1073"/>
        <end position="1158"/>
    </location>
</feature>
<evidence type="ECO:0000256" key="3">
    <source>
        <dbReference type="ARBA" id="ARBA00022448"/>
    </source>
</evidence>
<feature type="compositionally biased region" description="Acidic residues" evidence="9">
    <location>
        <begin position="1183"/>
        <end position="1194"/>
    </location>
</feature>
<sequence length="1204" mass="127938">MEGNCKRNDCKFSHDLSAITCVFWEESGCFKGVHCPFLHGYPADDEEDEDSSDSAKRAVPKKSFKLEKEDFPSLHNTKKWHRNDEDDNRKVGRRNCRRHKSFSDATLGVGGGEPELPRPTIGGRGKRRRHHSKSEGVRPTDTGARRPARVAELRSRSGEVFGVRPAVSQAEAAGVLVGVGLLAACVAFTFTAIRRHVFHDADSLDTAFDAGGRVSVGLTATTIVSQWTWAASLLQSCTVAAKFGISGPYWYAAGATIQIILFAVLSIQLKTRAPGAKTFLQVVHARFGRPAHLVYCAMAVLTSTLVTLMLLLGGTAVLRALVADLSTEMAAMLLAAVFGGYTLIGGLGATFYVSYFNTALIFALLLALVVAVYHGEDAVLGSADHIGGLVFGIVNIVGNFGTVFCDQAYWQSAVAARPSHGVWGFVLGGLTWFAIPFTLATTMGLAYVALSSAQAGPLLTDADVASGLVAPVVAQTLLGRAGVFVMLLLILMAVMSTGSAEVIAVASIIVYDVFQTHLRPFRADLPFGHCPLCSLPRLDCASGPDSGKAACRCQPMASCAACASDRAAQRAAPFAESPSLQCGTHGAYRAYQQMLLGYKSWSVVCVSLLTVPLCLFGAAVNLNLEWTYYLTGTLVSSAVAPVAMALLWDRTSATGMLGGALGGTACGLTAWLATASQQPAGLADFMASTGRQMPMLAGNLASICAGGLLCGLLSLRDSWHLTAEQRAAAWLATRSIDNPLTPWSAALSGSGGGRPAPSELVRRFAGARRTALAVGGTLTAVLVVLWPAAMTAAHPMDLVGFRVWTGVSRAWAVLAAAFIILVPLAQEDTILLSAAVAAALAVAAPPTPDPERYSDPAPAEPHYQFEYSVLDATALLDFGQQERRDAAQTSGSYRVLLPDGRRQSVRYTVLGADGYLADVTYDGEPAPRYQRPYGPSTRPRTYTLQTATGAPLTAAAETTPAAAETTTVAEYADTVAVTEQIETTEAAPAEVAETDGQEQDDDETHQVAEVEGGGYGTKLESAEQAEAQPEEPTPAYRPRPQPRYTPSYYPQYVPRHYPRYYPRYRPASRARTYYTQQRESVPSAPSTPAAPVVETVSDEQAPTPAPADQTYQEGPAATEAALETDQDESAAVSEPAYGARLAETEPVTAAPETTTAAPEITTVFEPTTAVYGERLEAAAAEGEREEEEAEEAEAAEPIYRQDTL</sequence>
<feature type="region of interest" description="Disordered" evidence="9">
    <location>
        <begin position="44"/>
        <end position="148"/>
    </location>
</feature>
<accession>A0A6A4VI39</accession>
<dbReference type="Gene3D" id="4.10.1000.10">
    <property type="entry name" value="Zinc finger, CCCH-type"/>
    <property type="match status" value="1"/>
</dbReference>
<evidence type="ECO:0000259" key="11">
    <source>
        <dbReference type="PROSITE" id="PS50103"/>
    </source>
</evidence>
<dbReference type="PANTHER" id="PTHR46154:SF4">
    <property type="entry name" value="UREA ACTIVE TRANSPORTER"/>
    <property type="match status" value="1"/>
</dbReference>
<keyword evidence="8" id="KW-0862">Zinc</keyword>
<feature type="transmembrane region" description="Helical" evidence="10">
    <location>
        <begin position="422"/>
        <end position="450"/>
    </location>
</feature>
<keyword evidence="8" id="KW-0863">Zinc-finger</keyword>
<proteinExistence type="inferred from homology"/>
<dbReference type="GO" id="GO:0008270">
    <property type="term" value="F:zinc ion binding"/>
    <property type="evidence" value="ECO:0007669"/>
    <property type="project" value="UniProtKB-KW"/>
</dbReference>
<comment type="subcellular location">
    <subcellularLocation>
        <location evidence="1">Membrane</location>
        <topology evidence="1">Multi-pass membrane protein</topology>
    </subcellularLocation>
</comment>
<evidence type="ECO:0000256" key="1">
    <source>
        <dbReference type="ARBA" id="ARBA00004141"/>
    </source>
</evidence>
<feature type="transmembrane region" description="Helical" evidence="10">
    <location>
        <begin position="329"/>
        <end position="348"/>
    </location>
</feature>
<organism evidence="12 13">
    <name type="scientific">Amphibalanus amphitrite</name>
    <name type="common">Striped barnacle</name>
    <name type="synonym">Balanus amphitrite</name>
    <dbReference type="NCBI Taxonomy" id="1232801"/>
    <lineage>
        <taxon>Eukaryota</taxon>
        <taxon>Metazoa</taxon>
        <taxon>Ecdysozoa</taxon>
        <taxon>Arthropoda</taxon>
        <taxon>Crustacea</taxon>
        <taxon>Multicrustacea</taxon>
        <taxon>Cirripedia</taxon>
        <taxon>Thoracica</taxon>
        <taxon>Thoracicalcarea</taxon>
        <taxon>Balanomorpha</taxon>
        <taxon>Balanoidea</taxon>
        <taxon>Balanidae</taxon>
        <taxon>Amphibalaninae</taxon>
        <taxon>Amphibalanus</taxon>
    </lineage>
</organism>
<dbReference type="PROSITE" id="PS50283">
    <property type="entry name" value="NA_SOLUT_SYMP_3"/>
    <property type="match status" value="1"/>
</dbReference>
<feature type="transmembrane region" description="Helical" evidence="10">
    <location>
        <begin position="293"/>
        <end position="317"/>
    </location>
</feature>
<feature type="domain" description="C3H1-type" evidence="11">
    <location>
        <begin position="15"/>
        <end position="42"/>
    </location>
</feature>
<reference evidence="12 13" key="1">
    <citation type="submission" date="2019-07" db="EMBL/GenBank/DDBJ databases">
        <title>Draft genome assembly of a fouling barnacle, Amphibalanus amphitrite (Darwin, 1854): The first reference genome for Thecostraca.</title>
        <authorList>
            <person name="Kim W."/>
        </authorList>
    </citation>
    <scope>NUCLEOTIDE SEQUENCE [LARGE SCALE GENOMIC DNA]</scope>
    <source>
        <strain evidence="12">SNU_AA5</strain>
        <tissue evidence="12">Soma without cirri and trophi</tissue>
    </source>
</reference>
<dbReference type="GO" id="GO:0042302">
    <property type="term" value="F:structural constituent of cuticle"/>
    <property type="evidence" value="ECO:0007669"/>
    <property type="project" value="UniProtKB-UniRule"/>
</dbReference>
<feature type="transmembrane region" description="Helical" evidence="10">
    <location>
        <begin position="801"/>
        <end position="822"/>
    </location>
</feature>
<evidence type="ECO:0000256" key="10">
    <source>
        <dbReference type="SAM" id="Phobius"/>
    </source>
</evidence>
<feature type="transmembrane region" description="Helical" evidence="10">
    <location>
        <begin position="693"/>
        <end position="715"/>
    </location>
</feature>
<evidence type="ECO:0000256" key="2">
    <source>
        <dbReference type="ARBA" id="ARBA00006434"/>
    </source>
</evidence>
<feature type="transmembrane region" description="Helical" evidence="10">
    <location>
        <begin position="601"/>
        <end position="620"/>
    </location>
</feature>
<feature type="transmembrane region" description="Helical" evidence="10">
    <location>
        <begin position="655"/>
        <end position="673"/>
    </location>
</feature>
<keyword evidence="6 10" id="KW-0472">Membrane</keyword>
<keyword evidence="5 10" id="KW-1133">Transmembrane helix</keyword>
<keyword evidence="8" id="KW-0479">Metal-binding</keyword>
<comment type="similarity">
    <text evidence="2">Belongs to the sodium:solute symporter (SSF) (TC 2.A.21) family.</text>
</comment>
<keyword evidence="3" id="KW-0813">Transport</keyword>
<dbReference type="InterPro" id="IPR031155">
    <property type="entry name" value="DUR"/>
</dbReference>
<dbReference type="EMBL" id="VIIS01001918">
    <property type="protein sequence ID" value="KAF0290950.1"/>
    <property type="molecule type" value="Genomic_DNA"/>
</dbReference>
<dbReference type="InterPro" id="IPR038377">
    <property type="entry name" value="Na/Glc_symporter_sf"/>
</dbReference>
<feature type="transmembrane region" description="Helical" evidence="10">
    <location>
        <begin position="355"/>
        <end position="374"/>
    </location>
</feature>
<dbReference type="GO" id="GO:0015204">
    <property type="term" value="F:urea transmembrane transporter activity"/>
    <property type="evidence" value="ECO:0007669"/>
    <property type="project" value="InterPro"/>
</dbReference>
<feature type="compositionally biased region" description="Pro residues" evidence="9">
    <location>
        <begin position="1031"/>
        <end position="1043"/>
    </location>
</feature>
<feature type="region of interest" description="Disordered" evidence="9">
    <location>
        <begin position="1177"/>
        <end position="1204"/>
    </location>
</feature>
<dbReference type="PANTHER" id="PTHR46154">
    <property type="match status" value="1"/>
</dbReference>
<dbReference type="InterPro" id="IPR000571">
    <property type="entry name" value="Znf_CCCH"/>
</dbReference>
<feature type="transmembrane region" description="Helical" evidence="10">
    <location>
        <begin position="481"/>
        <end position="514"/>
    </location>
</feature>
<name>A0A6A4VI39_AMPAM</name>
<feature type="transmembrane region" description="Helical" evidence="10">
    <location>
        <begin position="386"/>
        <end position="410"/>
    </location>
</feature>
<evidence type="ECO:0000313" key="12">
    <source>
        <dbReference type="EMBL" id="KAF0290950.1"/>
    </source>
</evidence>
<feature type="region of interest" description="Disordered" evidence="9">
    <location>
        <begin position="983"/>
        <end position="1004"/>
    </location>
</feature>
<dbReference type="PROSITE" id="PS50103">
    <property type="entry name" value="ZF_C3H1"/>
    <property type="match status" value="1"/>
</dbReference>
<feature type="transmembrane region" description="Helical" evidence="10">
    <location>
        <begin position="249"/>
        <end position="267"/>
    </location>
</feature>
<dbReference type="OrthoDB" id="6425109at2759"/>
<dbReference type="CDD" id="cd11476">
    <property type="entry name" value="SLC5sbd_DUR3"/>
    <property type="match status" value="1"/>
</dbReference>
<dbReference type="Gene3D" id="1.20.1730.10">
    <property type="entry name" value="Sodium/glucose cotransporter"/>
    <property type="match status" value="1"/>
</dbReference>
<gene>
    <name evidence="12" type="ORF">FJT64_010862</name>
</gene>
<evidence type="ECO:0000256" key="5">
    <source>
        <dbReference type="ARBA" id="ARBA00022989"/>
    </source>
</evidence>
<keyword evidence="7" id="KW-0193">Cuticle</keyword>
<feature type="transmembrane region" description="Helical" evidence="10">
    <location>
        <begin position="829"/>
        <end position="846"/>
    </location>
</feature>
<feature type="zinc finger region" description="C3H1-type" evidence="8">
    <location>
        <begin position="15"/>
        <end position="42"/>
    </location>
</feature>
<protein>
    <submittedName>
        <fullName evidence="12">Urea-proton symporter DUR3</fullName>
    </submittedName>
</protein>
<evidence type="ECO:0000256" key="9">
    <source>
        <dbReference type="SAM" id="MobiDB-lite"/>
    </source>
</evidence>
<evidence type="ECO:0000256" key="4">
    <source>
        <dbReference type="ARBA" id="ARBA00022692"/>
    </source>
</evidence>
<evidence type="ECO:0000256" key="6">
    <source>
        <dbReference type="ARBA" id="ARBA00023136"/>
    </source>
</evidence>
<dbReference type="InterPro" id="IPR000618">
    <property type="entry name" value="Insect_cuticle"/>
</dbReference>
<feature type="compositionally biased region" description="Basic residues" evidence="9">
    <location>
        <begin position="91"/>
        <end position="100"/>
    </location>
</feature>
<keyword evidence="4 10" id="KW-0812">Transmembrane</keyword>
<evidence type="ECO:0000256" key="7">
    <source>
        <dbReference type="PROSITE-ProRule" id="PRU00497"/>
    </source>
</evidence>
<feature type="compositionally biased region" description="Low complexity" evidence="9">
    <location>
        <begin position="1073"/>
        <end position="1095"/>
    </location>
</feature>
<feature type="transmembrane region" description="Helical" evidence="10">
    <location>
        <begin position="172"/>
        <end position="193"/>
    </location>
</feature>
<feature type="transmembrane region" description="Helical" evidence="10">
    <location>
        <begin position="770"/>
        <end position="789"/>
    </location>
</feature>
<feature type="compositionally biased region" description="Low complexity" evidence="9">
    <location>
        <begin position="1144"/>
        <end position="1158"/>
    </location>
</feature>
<dbReference type="GO" id="GO:0005886">
    <property type="term" value="C:plasma membrane"/>
    <property type="evidence" value="ECO:0007669"/>
    <property type="project" value="TreeGrafter"/>
</dbReference>
<dbReference type="Pfam" id="PF00379">
    <property type="entry name" value="Chitin_bind_4"/>
    <property type="match status" value="1"/>
</dbReference>
<keyword evidence="13" id="KW-1185">Reference proteome</keyword>
<dbReference type="Proteomes" id="UP000440578">
    <property type="component" value="Unassembled WGS sequence"/>
</dbReference>
<dbReference type="AlphaFoldDB" id="A0A6A4VI39"/>
<feature type="transmembrane region" description="Helical" evidence="10">
    <location>
        <begin position="626"/>
        <end position="648"/>
    </location>
</feature>
<evidence type="ECO:0000313" key="13">
    <source>
        <dbReference type="Proteomes" id="UP000440578"/>
    </source>
</evidence>
<evidence type="ECO:0000256" key="8">
    <source>
        <dbReference type="PROSITE-ProRule" id="PRU00723"/>
    </source>
</evidence>
<dbReference type="PROSITE" id="PS51155">
    <property type="entry name" value="CHIT_BIND_RR_2"/>
    <property type="match status" value="1"/>
</dbReference>
<feature type="region of interest" description="Disordered" evidence="9">
    <location>
        <begin position="1021"/>
        <end position="1051"/>
    </location>
</feature>
<dbReference type="InterPro" id="IPR001734">
    <property type="entry name" value="Na/solute_symporter"/>
</dbReference>
<comment type="caution">
    <text evidence="12">The sequence shown here is derived from an EMBL/GenBank/DDBJ whole genome shotgun (WGS) entry which is preliminary data.</text>
</comment>
<feature type="compositionally biased region" description="Acidic residues" evidence="9">
    <location>
        <begin position="992"/>
        <end position="1003"/>
    </location>
</feature>